<evidence type="ECO:0000256" key="1">
    <source>
        <dbReference type="ARBA" id="ARBA00004418"/>
    </source>
</evidence>
<dbReference type="Gene3D" id="3.90.76.10">
    <property type="entry name" value="Dipeptide-binding Protein, Domain 1"/>
    <property type="match status" value="1"/>
</dbReference>
<dbReference type="Gene3D" id="3.40.190.10">
    <property type="entry name" value="Periplasmic binding protein-like II"/>
    <property type="match status" value="1"/>
</dbReference>
<dbReference type="GO" id="GO:0015833">
    <property type="term" value="P:peptide transport"/>
    <property type="evidence" value="ECO:0007669"/>
    <property type="project" value="TreeGrafter"/>
</dbReference>
<evidence type="ECO:0000256" key="4">
    <source>
        <dbReference type="ARBA" id="ARBA00022729"/>
    </source>
</evidence>
<comment type="caution">
    <text evidence="7">The sequence shown here is derived from an EMBL/GenBank/DDBJ whole genome shotgun (WGS) entry which is preliminary data.</text>
</comment>
<dbReference type="PANTHER" id="PTHR30290">
    <property type="entry name" value="PERIPLASMIC BINDING COMPONENT OF ABC TRANSPORTER"/>
    <property type="match status" value="1"/>
</dbReference>
<organism evidence="7 8">
    <name type="scientific">Aurantimonas aggregata</name>
    <dbReference type="NCBI Taxonomy" id="2047720"/>
    <lineage>
        <taxon>Bacteria</taxon>
        <taxon>Pseudomonadati</taxon>
        <taxon>Pseudomonadota</taxon>
        <taxon>Alphaproteobacteria</taxon>
        <taxon>Hyphomicrobiales</taxon>
        <taxon>Aurantimonadaceae</taxon>
        <taxon>Aurantimonas</taxon>
    </lineage>
</organism>
<dbReference type="RefSeq" id="WP_163043496.1">
    <property type="nucleotide sequence ID" value="NZ_JAAAMJ010000004.1"/>
</dbReference>
<gene>
    <name evidence="7" type="ORF">GTW51_08570</name>
</gene>
<dbReference type="Gene3D" id="3.10.105.10">
    <property type="entry name" value="Dipeptide-binding Protein, Domain 3"/>
    <property type="match status" value="1"/>
</dbReference>
<evidence type="ECO:0000313" key="8">
    <source>
        <dbReference type="Proteomes" id="UP000476332"/>
    </source>
</evidence>
<dbReference type="CDD" id="cd08515">
    <property type="entry name" value="PBP2_NikA_DppA_OppA_like_10"/>
    <property type="match status" value="1"/>
</dbReference>
<keyword evidence="8" id="KW-1185">Reference proteome</keyword>
<proteinExistence type="inferred from homology"/>
<dbReference type="PIRSF" id="PIRSF002741">
    <property type="entry name" value="MppA"/>
    <property type="match status" value="1"/>
</dbReference>
<dbReference type="AlphaFoldDB" id="A0A6L9MFX5"/>
<dbReference type="EMBL" id="JAAAMJ010000004">
    <property type="protein sequence ID" value="NDV86754.1"/>
    <property type="molecule type" value="Genomic_DNA"/>
</dbReference>
<evidence type="ECO:0000313" key="7">
    <source>
        <dbReference type="EMBL" id="NDV86754.1"/>
    </source>
</evidence>
<dbReference type="Pfam" id="PF00496">
    <property type="entry name" value="SBP_bac_5"/>
    <property type="match status" value="1"/>
</dbReference>
<comment type="similarity">
    <text evidence="2">Belongs to the bacterial solute-binding protein 5 family.</text>
</comment>
<feature type="chain" id="PRO_5026937841" evidence="5">
    <location>
        <begin position="25"/>
        <end position="502"/>
    </location>
</feature>
<dbReference type="PANTHER" id="PTHR30290:SF9">
    <property type="entry name" value="OLIGOPEPTIDE-BINDING PROTEIN APPA"/>
    <property type="match status" value="1"/>
</dbReference>
<dbReference type="SUPFAM" id="SSF53850">
    <property type="entry name" value="Periplasmic binding protein-like II"/>
    <property type="match status" value="1"/>
</dbReference>
<evidence type="ECO:0000256" key="5">
    <source>
        <dbReference type="SAM" id="SignalP"/>
    </source>
</evidence>
<keyword evidence="3" id="KW-0813">Transport</keyword>
<feature type="signal peptide" evidence="5">
    <location>
        <begin position="1"/>
        <end position="24"/>
    </location>
</feature>
<protein>
    <submittedName>
        <fullName evidence="7">ABC transporter substrate-binding protein</fullName>
    </submittedName>
</protein>
<reference evidence="7 8" key="1">
    <citation type="submission" date="2020-01" db="EMBL/GenBank/DDBJ databases">
        <title>Genomes of bacteria type strains.</title>
        <authorList>
            <person name="Chen J."/>
            <person name="Zhu S."/>
            <person name="Chen J."/>
        </authorList>
    </citation>
    <scope>NUCLEOTIDE SEQUENCE [LARGE SCALE GENOMIC DNA]</scope>
    <source>
        <strain evidence="7 8">KCTC 52919</strain>
    </source>
</reference>
<dbReference type="InterPro" id="IPR000914">
    <property type="entry name" value="SBP_5_dom"/>
</dbReference>
<evidence type="ECO:0000256" key="2">
    <source>
        <dbReference type="ARBA" id="ARBA00005695"/>
    </source>
</evidence>
<evidence type="ECO:0000259" key="6">
    <source>
        <dbReference type="Pfam" id="PF00496"/>
    </source>
</evidence>
<dbReference type="Proteomes" id="UP000476332">
    <property type="component" value="Unassembled WGS sequence"/>
</dbReference>
<keyword evidence="4 5" id="KW-0732">Signal</keyword>
<dbReference type="GO" id="GO:1904680">
    <property type="term" value="F:peptide transmembrane transporter activity"/>
    <property type="evidence" value="ECO:0007669"/>
    <property type="project" value="TreeGrafter"/>
</dbReference>
<dbReference type="InterPro" id="IPR030678">
    <property type="entry name" value="Peptide/Ni-bd"/>
</dbReference>
<dbReference type="InterPro" id="IPR023765">
    <property type="entry name" value="SBP_5_CS"/>
</dbReference>
<dbReference type="PROSITE" id="PS01040">
    <property type="entry name" value="SBP_BACTERIAL_5"/>
    <property type="match status" value="1"/>
</dbReference>
<dbReference type="GO" id="GO:0030288">
    <property type="term" value="C:outer membrane-bounded periplasmic space"/>
    <property type="evidence" value="ECO:0007669"/>
    <property type="project" value="UniProtKB-ARBA"/>
</dbReference>
<dbReference type="GO" id="GO:0043190">
    <property type="term" value="C:ATP-binding cassette (ABC) transporter complex"/>
    <property type="evidence" value="ECO:0007669"/>
    <property type="project" value="InterPro"/>
</dbReference>
<name>A0A6L9MFX5_9HYPH</name>
<accession>A0A6L9MFX5</accession>
<comment type="subcellular location">
    <subcellularLocation>
        <location evidence="1">Periplasm</location>
    </subcellularLocation>
</comment>
<dbReference type="InterPro" id="IPR039424">
    <property type="entry name" value="SBP_5"/>
</dbReference>
<feature type="domain" description="Solute-binding protein family 5" evidence="6">
    <location>
        <begin position="72"/>
        <end position="422"/>
    </location>
</feature>
<sequence>MKIRLNRISMLALGAALLATPAVAGPEDNSLNWASDSMPSNIDFYQHTIREGIVLANHIWDGLLYRNDETGEFEPHLAESFRFVDDTTIEFVLRKGVKFHNGEELTADDVVATVEYVTSNATPQPIFFLEGAEKVDDYTVRLKTAGVFPPILEYIANLLPIYPAQYYAEVGPEGMSRAPIGTGPYRVTEHVAGERITMEAFPDYFGGMKGQPSIETLVFRRIGEFNTQAIELMSGGLDWIWRVPPDAVDRLATSDAIKVDAGETLRIAFLGMDALGRSGDSPMQDLKVRQAINHAIDREAIREALMGPGSQVINTPCSPAQFGCVVDAAVTYDYDPEKARALLAEAGYPDGFSLEFWGYRDRPLIEAVLGSLAEVGINGRLNFVQASAIATARDEGKLPMWFQAWGSNSIRDISGSAGYWFSGSAVDYAKDERVIELLEEGNTSDNEQRLKAYEEMIKIITEQAYQVPLFTYALNYAYNAKLEFTPVPDETPRFFQSRWITE</sequence>
<evidence type="ECO:0000256" key="3">
    <source>
        <dbReference type="ARBA" id="ARBA00022448"/>
    </source>
</evidence>